<dbReference type="InterPro" id="IPR046373">
    <property type="entry name" value="Acyl-CoA_Oxase/DH_mid-dom_sf"/>
</dbReference>
<dbReference type="SUPFAM" id="SSF56645">
    <property type="entry name" value="Acyl-CoA dehydrogenase NM domain-like"/>
    <property type="match status" value="1"/>
</dbReference>
<evidence type="ECO:0000259" key="4">
    <source>
        <dbReference type="Pfam" id="PF03241"/>
    </source>
</evidence>
<dbReference type="Pfam" id="PF11794">
    <property type="entry name" value="HpaB_N"/>
    <property type="match status" value="1"/>
</dbReference>
<evidence type="ECO:0000313" key="7">
    <source>
        <dbReference type="Proteomes" id="UP001232973"/>
    </source>
</evidence>
<dbReference type="PIRSF" id="PIRSF000331">
    <property type="entry name" value="HpaA_HpaB"/>
    <property type="match status" value="1"/>
</dbReference>
<gene>
    <name evidence="6" type="ORF">J2S03_000888</name>
</gene>
<organism evidence="6 7">
    <name type="scientific">Alicyclobacillus cycloheptanicus</name>
    <dbReference type="NCBI Taxonomy" id="1457"/>
    <lineage>
        <taxon>Bacteria</taxon>
        <taxon>Bacillati</taxon>
        <taxon>Bacillota</taxon>
        <taxon>Bacilli</taxon>
        <taxon>Bacillales</taxon>
        <taxon>Alicyclobacillaceae</taxon>
        <taxon>Alicyclobacillus</taxon>
    </lineage>
</organism>
<keyword evidence="1" id="KW-0285">Flavoprotein</keyword>
<accession>A0ABT9XFJ7</accession>
<feature type="domain" description="HpaB/PvcC/4-BUDH C-terminal" evidence="4">
    <location>
        <begin position="284"/>
        <end position="474"/>
    </location>
</feature>
<dbReference type="Gene3D" id="1.10.3140.10">
    <property type="entry name" value="4-hydroxybutyryl-coa dehydratase, domain 1"/>
    <property type="match status" value="1"/>
</dbReference>
<dbReference type="Gene3D" id="2.40.110.10">
    <property type="entry name" value="Butyryl-CoA Dehydrogenase, subunit A, domain 2"/>
    <property type="match status" value="1"/>
</dbReference>
<keyword evidence="3 6" id="KW-0560">Oxidoreductase</keyword>
<dbReference type="Proteomes" id="UP001232973">
    <property type="component" value="Unassembled WGS sequence"/>
</dbReference>
<dbReference type="InterPro" id="IPR024674">
    <property type="entry name" value="HpaB/PvcC/4-BUDH_N"/>
</dbReference>
<sequence>MSMRTLTRGEQYVKSLDDGRTVWLNGERVEKVAEHPAFRATLTTIGRLFDRLDEEGVREQIGFLVQDTGRYAHNAFLVPRSREDLARRTAAFQDWADQTQGVMSRLSDYARSMVTGWYAVREAFRADDKHFPDKISKYYESARDHDLFSTTALLDPQINRAKRLDDQNPDAVLRIVAENEEGVVIRGAKMIATAGPYSHDFLVFPFHHVDQAHPAYAHALIVPANLQGLHMICREPFTVPDRTAHPLSSQYDEMDAVLIFDDVLVPWERVLLKDNPEAVWRLRQNTSANALAFHQTVVRAAAKLRFVAGVGCAIAEAIGVNGFLHVQEKLGELLMQVNTLEALVTASEAHARPDAFGNQIPAISFLDTARNLNSQYYPRAIEILQQIGAGGFMQVPAGSSAYDGSVAQLIDKYYAGASVSAERKVKLFQLGWDLIGSQLGARHQLYERYYAGDPVRMFANQYLNADKALYTRAVWGLIDQQRNEAPAD</sequence>
<dbReference type="GO" id="GO:0052881">
    <property type="term" value="F:4-hydroxyphenylacetate 3-monooxygenase activity"/>
    <property type="evidence" value="ECO:0007669"/>
    <property type="project" value="UniProtKB-EC"/>
</dbReference>
<evidence type="ECO:0000256" key="1">
    <source>
        <dbReference type="ARBA" id="ARBA00022630"/>
    </source>
</evidence>
<dbReference type="InterPro" id="IPR009100">
    <property type="entry name" value="AcylCoA_DH/oxidase_NM_dom_sf"/>
</dbReference>
<reference evidence="6 7" key="1">
    <citation type="submission" date="2023-07" db="EMBL/GenBank/DDBJ databases">
        <title>Genomic Encyclopedia of Type Strains, Phase IV (KMG-IV): sequencing the most valuable type-strain genomes for metagenomic binning, comparative biology and taxonomic classification.</title>
        <authorList>
            <person name="Goeker M."/>
        </authorList>
    </citation>
    <scope>NUCLEOTIDE SEQUENCE [LARGE SCALE GENOMIC DNA]</scope>
    <source>
        <strain evidence="6 7">DSM 4006</strain>
    </source>
</reference>
<dbReference type="RefSeq" id="WP_407654020.1">
    <property type="nucleotide sequence ID" value="NZ_CP067097.1"/>
</dbReference>
<dbReference type="Gene3D" id="1.20.140.10">
    <property type="entry name" value="Butyryl-CoA Dehydrogenase, subunit A, domain 3"/>
    <property type="match status" value="1"/>
</dbReference>
<feature type="domain" description="HpaB/PvcC/4-BUDH N-terminal" evidence="5">
    <location>
        <begin position="9"/>
        <end position="272"/>
    </location>
</feature>
<keyword evidence="7" id="KW-1185">Reference proteome</keyword>
<dbReference type="EC" id="1.14.14.9" evidence="6"/>
<dbReference type="PANTHER" id="PTHR36117">
    <property type="entry name" value="4-HYDROXYPHENYLACETATE 3-MONOOXYGENASE-RELATED"/>
    <property type="match status" value="1"/>
</dbReference>
<evidence type="ECO:0000259" key="5">
    <source>
        <dbReference type="Pfam" id="PF11794"/>
    </source>
</evidence>
<evidence type="ECO:0000313" key="6">
    <source>
        <dbReference type="EMBL" id="MDQ0189072.1"/>
    </source>
</evidence>
<proteinExistence type="predicted"/>
<dbReference type="SUPFAM" id="SSF47203">
    <property type="entry name" value="Acyl-CoA dehydrogenase C-terminal domain-like"/>
    <property type="match status" value="1"/>
</dbReference>
<protein>
    <submittedName>
        <fullName evidence="6">4-hydroxyphenylacetate 3-monooxygenase</fullName>
        <ecNumber evidence="6">1.14.14.9</ecNumber>
    </submittedName>
</protein>
<dbReference type="InterPro" id="IPR036250">
    <property type="entry name" value="AcylCo_DH-like_C"/>
</dbReference>
<dbReference type="PANTHER" id="PTHR36117:SF3">
    <property type="entry name" value="4-HYDROXYPHENYLACETATE 3-MONOOXYGENASE-RELATED"/>
    <property type="match status" value="1"/>
</dbReference>
<dbReference type="InterPro" id="IPR024719">
    <property type="entry name" value="HpaB/PvcC/4-BUDH_C"/>
</dbReference>
<dbReference type="InterPro" id="IPR004925">
    <property type="entry name" value="HpaB/PvcC/4-BUDH"/>
</dbReference>
<dbReference type="EMBL" id="JAUSTP010000004">
    <property type="protein sequence ID" value="MDQ0189072.1"/>
    <property type="molecule type" value="Genomic_DNA"/>
</dbReference>
<dbReference type="Pfam" id="PF03241">
    <property type="entry name" value="HpaB"/>
    <property type="match status" value="1"/>
</dbReference>
<evidence type="ECO:0000256" key="2">
    <source>
        <dbReference type="ARBA" id="ARBA00022827"/>
    </source>
</evidence>
<evidence type="ECO:0000256" key="3">
    <source>
        <dbReference type="ARBA" id="ARBA00023002"/>
    </source>
</evidence>
<keyword evidence="2" id="KW-0274">FAD</keyword>
<name>A0ABT9XFJ7_9BACL</name>
<comment type="caution">
    <text evidence="6">The sequence shown here is derived from an EMBL/GenBank/DDBJ whole genome shotgun (WGS) entry which is preliminary data.</text>
</comment>